<dbReference type="EMBL" id="CP011541">
    <property type="protein sequence ID" value="AKK04126.1"/>
    <property type="molecule type" value="Genomic_DNA"/>
</dbReference>
<dbReference type="Proteomes" id="UP000035368">
    <property type="component" value="Chromosome"/>
</dbReference>
<reference evidence="2 3" key="1">
    <citation type="submission" date="2015-05" db="EMBL/GenBank/DDBJ databases">
        <title>Complete genome sequence of Corynebacterium epidermidicanis DSM 45586, isolated from the skin of a dog suffering from pruritus.</title>
        <authorList>
            <person name="Ruckert C."/>
            <person name="Albersmeier A."/>
            <person name="Winkler A."/>
            <person name="Tauch A."/>
        </authorList>
    </citation>
    <scope>NUCLEOTIDE SEQUENCE [LARGE SCALE GENOMIC DNA]</scope>
    <source>
        <strain evidence="2 3">DSM 45586</strain>
    </source>
</reference>
<name>A0A0G3GSL2_9CORY</name>
<evidence type="ECO:0000313" key="3">
    <source>
        <dbReference type="Proteomes" id="UP000035368"/>
    </source>
</evidence>
<dbReference type="Pfam" id="PF11271">
    <property type="entry name" value="PorA"/>
    <property type="match status" value="1"/>
</dbReference>
<dbReference type="AlphaFoldDB" id="A0A0G3GSL2"/>
<protein>
    <submittedName>
        <fullName evidence="2">Putative DUF3068 family protein</fullName>
    </submittedName>
</protein>
<keyword evidence="1" id="KW-1133">Transmembrane helix</keyword>
<keyword evidence="1" id="KW-0812">Transmembrane</keyword>
<feature type="transmembrane region" description="Helical" evidence="1">
    <location>
        <begin position="322"/>
        <end position="339"/>
    </location>
</feature>
<dbReference type="RefSeq" id="WP_047241019.1">
    <property type="nucleotide sequence ID" value="NZ_CP011541.1"/>
</dbReference>
<dbReference type="KEGG" id="cei:CEPID_11490"/>
<organism evidence="2 3">
    <name type="scientific">Corynebacterium epidermidicanis</name>
    <dbReference type="NCBI Taxonomy" id="1050174"/>
    <lineage>
        <taxon>Bacteria</taxon>
        <taxon>Bacillati</taxon>
        <taxon>Actinomycetota</taxon>
        <taxon>Actinomycetes</taxon>
        <taxon>Mycobacteriales</taxon>
        <taxon>Corynebacteriaceae</taxon>
        <taxon>Corynebacterium</taxon>
    </lineage>
</organism>
<keyword evidence="1" id="KW-0472">Membrane</keyword>
<gene>
    <name evidence="2" type="ORF">CEPID_11490</name>
</gene>
<dbReference type="PATRIC" id="fig|1050174.4.peg.2318"/>
<proteinExistence type="predicted"/>
<sequence>MRIPRPTSINFGLALALLLAGQFLPDPLTNPVRLLPTQHSFELSYEPVAARLFDATSFNVGTSPECPDAPRPSLSCFVHPATLHRKQTISYSAGRNRKETVQTSQDRITTDSGATVFSSQDTATLMRHSSIPLDEALASTVEHSTIPGFDRNLVGENRTGLQFTFPFASEWRSYQYFDSFGHFAYPIDFQDREDFDGTTVYRFHQQLTPRQLGAFSATGSAEQYYSPTEMTELGLKPQDAVFLKQFYAAQRTVWVEPKTGTVLNIVEEPRSFLARNMEEATRTAPDSPRVLFSATFALDGQSKEQQRDKASAGVHRLKAIEVLRYLCIFGAVVFGMWGVRTWRRNS</sequence>
<dbReference type="STRING" id="1050174.CEPID_11490"/>
<keyword evidence="3" id="KW-1185">Reference proteome</keyword>
<accession>A0A0G3GSL2</accession>
<evidence type="ECO:0000256" key="1">
    <source>
        <dbReference type="SAM" id="Phobius"/>
    </source>
</evidence>
<dbReference type="OrthoDB" id="153031at2"/>
<dbReference type="InterPro" id="IPR021424">
    <property type="entry name" value="PorA"/>
</dbReference>
<evidence type="ECO:0000313" key="2">
    <source>
        <dbReference type="EMBL" id="AKK04126.1"/>
    </source>
</evidence>